<feature type="region of interest" description="Disordered" evidence="1">
    <location>
        <begin position="1125"/>
        <end position="1152"/>
    </location>
</feature>
<feature type="compositionally biased region" description="Low complexity" evidence="1">
    <location>
        <begin position="477"/>
        <end position="487"/>
    </location>
</feature>
<keyword evidence="3" id="KW-1185">Reference proteome</keyword>
<dbReference type="RefSeq" id="XP_011505333.1">
    <property type="nucleotide sequence ID" value="XM_011507031.1"/>
</dbReference>
<dbReference type="InterPro" id="IPR043151">
    <property type="entry name" value="BAH_sf"/>
</dbReference>
<dbReference type="InterPro" id="IPR001025">
    <property type="entry name" value="BAH_dom"/>
</dbReference>
<dbReference type="PROSITE" id="PS51038">
    <property type="entry name" value="BAH"/>
    <property type="match status" value="1"/>
</dbReference>
<feature type="compositionally biased region" description="Polar residues" evidence="1">
    <location>
        <begin position="855"/>
        <end position="870"/>
    </location>
</feature>
<dbReference type="Proteomes" id="UP000695007">
    <property type="component" value="Unplaced"/>
</dbReference>
<feature type="region of interest" description="Disordered" evidence="1">
    <location>
        <begin position="1199"/>
        <end position="1221"/>
    </location>
</feature>
<accession>A0AAJ6YVU0</accession>
<feature type="compositionally biased region" description="Basic and acidic residues" evidence="1">
    <location>
        <begin position="113"/>
        <end position="150"/>
    </location>
</feature>
<feature type="compositionally biased region" description="Basic residues" evidence="1">
    <location>
        <begin position="689"/>
        <end position="698"/>
    </location>
</feature>
<proteinExistence type="predicted"/>
<dbReference type="KEGG" id="csol:105368115"/>
<dbReference type="GO" id="GO:0003682">
    <property type="term" value="F:chromatin binding"/>
    <property type="evidence" value="ECO:0007669"/>
    <property type="project" value="InterPro"/>
</dbReference>
<feature type="compositionally biased region" description="Pro residues" evidence="1">
    <location>
        <begin position="1024"/>
        <end position="1037"/>
    </location>
</feature>
<feature type="region of interest" description="Disordered" evidence="1">
    <location>
        <begin position="730"/>
        <end position="780"/>
    </location>
</feature>
<feature type="region of interest" description="Disordered" evidence="1">
    <location>
        <begin position="204"/>
        <end position="254"/>
    </location>
</feature>
<dbReference type="PANTHER" id="PTHR46576">
    <property type="entry name" value="BROMO ADJACENT HOMOLOGY DOMAIN-CONTAINING 1 PROTEIN"/>
    <property type="match status" value="1"/>
</dbReference>
<feature type="region of interest" description="Disordered" evidence="1">
    <location>
        <begin position="1526"/>
        <end position="1548"/>
    </location>
</feature>
<feature type="region of interest" description="Disordered" evidence="1">
    <location>
        <begin position="1357"/>
        <end position="1379"/>
    </location>
</feature>
<feature type="region of interest" description="Disordered" evidence="1">
    <location>
        <begin position="105"/>
        <end position="150"/>
    </location>
</feature>
<feature type="compositionally biased region" description="Polar residues" evidence="1">
    <location>
        <begin position="443"/>
        <end position="459"/>
    </location>
</feature>
<dbReference type="InterPro" id="IPR053032">
    <property type="entry name" value="BAH_domain-containing"/>
</dbReference>
<feature type="compositionally biased region" description="Basic and acidic residues" evidence="1">
    <location>
        <begin position="653"/>
        <end position="679"/>
    </location>
</feature>
<dbReference type="GeneID" id="105368115"/>
<feature type="region of interest" description="Disordered" evidence="1">
    <location>
        <begin position="840"/>
        <end position="937"/>
    </location>
</feature>
<dbReference type="GO" id="GO:0031507">
    <property type="term" value="P:heterochromatin formation"/>
    <property type="evidence" value="ECO:0007669"/>
    <property type="project" value="TreeGrafter"/>
</dbReference>
<feature type="compositionally biased region" description="Basic residues" evidence="1">
    <location>
        <begin position="236"/>
        <end position="254"/>
    </location>
</feature>
<dbReference type="SMART" id="SM00439">
    <property type="entry name" value="BAH"/>
    <property type="match status" value="1"/>
</dbReference>
<feature type="compositionally biased region" description="Basic residues" evidence="1">
    <location>
        <begin position="1530"/>
        <end position="1548"/>
    </location>
</feature>
<evidence type="ECO:0000256" key="1">
    <source>
        <dbReference type="SAM" id="MobiDB-lite"/>
    </source>
</evidence>
<dbReference type="Gene3D" id="2.30.30.490">
    <property type="match status" value="1"/>
</dbReference>
<evidence type="ECO:0000313" key="4">
    <source>
        <dbReference type="RefSeq" id="XP_011505333.1"/>
    </source>
</evidence>
<protein>
    <submittedName>
        <fullName evidence="4">Uncharacterized protein LOC105368115</fullName>
    </submittedName>
</protein>
<feature type="compositionally biased region" description="Low complexity" evidence="1">
    <location>
        <begin position="1130"/>
        <end position="1147"/>
    </location>
</feature>
<dbReference type="GO" id="GO:0045892">
    <property type="term" value="P:negative regulation of DNA-templated transcription"/>
    <property type="evidence" value="ECO:0007669"/>
    <property type="project" value="TreeGrafter"/>
</dbReference>
<feature type="compositionally biased region" description="Basic and acidic residues" evidence="1">
    <location>
        <begin position="204"/>
        <end position="217"/>
    </location>
</feature>
<reference evidence="4" key="1">
    <citation type="submission" date="2025-08" db="UniProtKB">
        <authorList>
            <consortium name="RefSeq"/>
        </authorList>
    </citation>
    <scope>IDENTIFICATION</scope>
</reference>
<evidence type="ECO:0000259" key="2">
    <source>
        <dbReference type="PROSITE" id="PS51038"/>
    </source>
</evidence>
<gene>
    <name evidence="4" type="primary">LOC105368115</name>
</gene>
<feature type="compositionally biased region" description="Basic and acidic residues" evidence="1">
    <location>
        <begin position="1361"/>
        <end position="1379"/>
    </location>
</feature>
<name>A0AAJ6YVU0_9HYME</name>
<feature type="domain" description="BAH" evidence="2">
    <location>
        <begin position="1839"/>
        <end position="1990"/>
    </location>
</feature>
<feature type="region of interest" description="Disordered" evidence="1">
    <location>
        <begin position="477"/>
        <end position="503"/>
    </location>
</feature>
<dbReference type="GO" id="GO:0005677">
    <property type="term" value="C:chromatin silencing complex"/>
    <property type="evidence" value="ECO:0007669"/>
    <property type="project" value="TreeGrafter"/>
</dbReference>
<feature type="compositionally biased region" description="Pro residues" evidence="1">
    <location>
        <begin position="904"/>
        <end position="914"/>
    </location>
</feature>
<feature type="compositionally biased region" description="Gly residues" evidence="1">
    <location>
        <begin position="994"/>
        <end position="1005"/>
    </location>
</feature>
<evidence type="ECO:0000313" key="3">
    <source>
        <dbReference type="Proteomes" id="UP000695007"/>
    </source>
</evidence>
<feature type="region of interest" description="Disordered" evidence="1">
    <location>
        <begin position="424"/>
        <end position="462"/>
    </location>
</feature>
<dbReference type="GO" id="GO:0000976">
    <property type="term" value="F:transcription cis-regulatory region binding"/>
    <property type="evidence" value="ECO:0007669"/>
    <property type="project" value="TreeGrafter"/>
</dbReference>
<feature type="compositionally biased region" description="Basic and acidic residues" evidence="1">
    <location>
        <begin position="565"/>
        <end position="607"/>
    </location>
</feature>
<feature type="region of interest" description="Disordered" evidence="1">
    <location>
        <begin position="986"/>
        <end position="1038"/>
    </location>
</feature>
<organism evidence="3 4">
    <name type="scientific">Ceratosolen solmsi marchali</name>
    <dbReference type="NCBI Taxonomy" id="326594"/>
    <lineage>
        <taxon>Eukaryota</taxon>
        <taxon>Metazoa</taxon>
        <taxon>Ecdysozoa</taxon>
        <taxon>Arthropoda</taxon>
        <taxon>Hexapoda</taxon>
        <taxon>Insecta</taxon>
        <taxon>Pterygota</taxon>
        <taxon>Neoptera</taxon>
        <taxon>Endopterygota</taxon>
        <taxon>Hymenoptera</taxon>
        <taxon>Apocrita</taxon>
        <taxon>Proctotrupomorpha</taxon>
        <taxon>Chalcidoidea</taxon>
        <taxon>Agaonidae</taxon>
        <taxon>Agaoninae</taxon>
        <taxon>Ceratosolen</taxon>
    </lineage>
</organism>
<dbReference type="PANTHER" id="PTHR46576:SF1">
    <property type="entry name" value="BROMO ADJACENT HOMOLOGY DOMAIN-CONTAINING 1 PROTEIN"/>
    <property type="match status" value="1"/>
</dbReference>
<sequence length="1991" mass="225000">MKPQKKSIIGRKATKTSVVAKKRSASLEKSAILELKKEKCFKKLTKLGESKKKIVSELKKKKVIVEKKKEKLPKVDERKQKIIKESIEKPEKKCDRMIEKKIEDREDIDLNDSSDKKKIYKPDDKSKNDKQYTQEAKKQFDKIEEKDEKTKSLNGIEEKITLENKIDDKISMLPVKKRLKEENKRREAKLMKLESKDNLKIITVKDIKKPERKKSPEQETLQKSSPIRIKKELKMKQSSKKNSHRKTAFGTKKPHVPIVKKLFDKKSKLVKSAQGAENLSTSSSSLMNLEIIKDLKQDKKKSVSSKVKDMLAKKFNDEKSVKATIRLSQKNTKMNLIVKNEDKVKNGNLDKNSMKKSDFIKDLDTNFSEIKKSPKEESCVVHTDNIKKEIIDEQEINKIKEDSKKSSKLKIAKKIIKKSFKNSKISNDTDTDKTEITSDENIKQQSKTIENQSKNAVNSTKEEQDLIKVNLKVETVNGESSESVSTSESEDGDEDYARRSRSKTFSKIKERTPSEERVMTNRMKLFGFWSGPKRHRVASLNALAKVHCLYENENGGVYLGGFCKPKPEKEKEKDKENKPRKCKEEKEDKIQQKDKKCNKSKGEETSAKRKLRNVPGLRGKHYDVLEGLTSSSSSDEDIEMRREKEKEKKKKEKEKERLERVKEKKLEEEKEREKKKGEEGNEIEVVPMKKPKQKRRKKNTEIMDLKDMVVCKRMASLNASAILAASYSDEKNRLGTSSESSSSSESDVEFIKRRRQSDSDIDKRKQRQGGSDADDLVKPSKKVMIVNQDTDVTITGVYVNQTRSTHHEGFCSIAGMQYRICSTSHTQTAATAVATELHDQKEQPCKSYTPLGALSSMQPPGSQGNHSNMSPRRHSAFSAPHQHGYYQPAGPLIQHPSTLQSVKGPPPEPTPTPPQNSEGSDDIVATSTTSGGTSSTGGGFYRAYCPQYYATPPQYQDLCYSPSYSHSHPHPPPYYHKYAPPYRRQYYGYQESGPGSGPGGSGAGPGVVEYQPPPGEYLPYYGGYPPPPQPPPPPPNPAYLHSQGRPFVDHAFQSCPCPMQSCPKNADTGPLIGNGKGAPVISGPGLSLPPSALVGPPSPARGLAGLAPPHGANAWDTDRVQLSPAHRSHNQNQQQQQQLQPALSQQAGHSSRVNIDCITKGDAERTEGKMHSSKYAYSQKQVVNCNSGYDVKLEQNVSPANSMTDDSKTTHGASKLHGQQCHQHKKYHRNLKLENNNVKCELCNVEFQQKRIRIGKPATVSAIDEGQQRDQQLEHITCASSCKIKSESGYKCEIFRCEQCMKEAGQLAIMEMNKNSGILDDDAASSKLETDAEVKEELNTLQIDLVQWNKADYEPTASEPVIKDDGTVNGNREEEKEDNTNKYLEKHCNSKLLHQQRCEKVNRRKLSLDSLSDFAKLKKINKRTLSVGSARDFTTSHQVLIAPTVTSNNINGASIDGNEHIKESQNSSRKKLTIKETSNLKRKASNLSLIETPPKKLKTASIKTVASETSIMETINNVIQQSLQMSQKSTKIKKSRSRNNGKVEKKSKRSINLLTTIKCASKKLDLVKAVVSEKLGLIRNEIKNSQQKINNKVDSKIKSKIQNVKAKNSKIKPKLFQVKSKVLESKNNNNKILEIKSNKILEAKNTSNKMSDIKNFKTAGAKNDNKITESKNNINKVIEPKNNKILETKNHKNKSQDGNEIKETKETKEIKSSVITTSIFASNFVSTPFYISELASSKDTKVNKFKGKLQEGVIDIKKSKKKGKNGKKLVRIESFSKIEEQIKDPFDKSLLIPRRPFLKPKWSNGWSWHGEAFEAKVYLTNEESAIRRCYASMRHESGDVLQPLDCVLLKSGPRKADLPFVAKIAALWENPDDGEMMFSLLWYYRPEHTEQGRAENDTDDEVFASRHRDANSVACIEDKCYILTFNEYCRYRKNLRRIEEGLDYPGLIVPPGDQLYPREIRQPPIPVPQDMVLFCRRVYDYRSKKLVKNPG</sequence>
<feature type="compositionally biased region" description="Basic and acidic residues" evidence="1">
    <location>
        <begin position="430"/>
        <end position="442"/>
    </location>
</feature>
<feature type="region of interest" description="Disordered" evidence="1">
    <location>
        <begin position="564"/>
        <end position="701"/>
    </location>
</feature>
<dbReference type="Pfam" id="PF01426">
    <property type="entry name" value="BAH"/>
    <property type="match status" value="1"/>
</dbReference>
<dbReference type="CTD" id="33000"/>